<dbReference type="GO" id="GO:0035861">
    <property type="term" value="C:site of double-strand break"/>
    <property type="evidence" value="ECO:0007669"/>
    <property type="project" value="TreeGrafter"/>
</dbReference>
<dbReference type="SMART" id="SM00184">
    <property type="entry name" value="RING"/>
    <property type="match status" value="1"/>
</dbReference>
<keyword evidence="8" id="KW-0833">Ubl conjugation pathway</keyword>
<dbReference type="Pfam" id="PF13923">
    <property type="entry name" value="zf-C3HC4_2"/>
    <property type="match status" value="1"/>
</dbReference>
<evidence type="ECO:0000256" key="3">
    <source>
        <dbReference type="ARBA" id="ARBA00012483"/>
    </source>
</evidence>
<reference evidence="13" key="1">
    <citation type="submission" date="2021-01" db="EMBL/GenBank/DDBJ databases">
        <authorList>
            <consortium name="Genoscope - CEA"/>
            <person name="William W."/>
        </authorList>
    </citation>
    <scope>NUCLEOTIDE SEQUENCE</scope>
</reference>
<dbReference type="InterPro" id="IPR001841">
    <property type="entry name" value="Znf_RING"/>
</dbReference>
<dbReference type="PANTHER" id="PTHR23328">
    <property type="entry name" value="RING-TYPE DOMAIN-CONTAINING PROTEIN"/>
    <property type="match status" value="1"/>
</dbReference>
<dbReference type="GO" id="GO:0031491">
    <property type="term" value="F:nucleosome binding"/>
    <property type="evidence" value="ECO:0007669"/>
    <property type="project" value="TreeGrafter"/>
</dbReference>
<proteinExistence type="predicted"/>
<evidence type="ECO:0000256" key="2">
    <source>
        <dbReference type="ARBA" id="ARBA00004123"/>
    </source>
</evidence>
<dbReference type="EC" id="2.3.2.27" evidence="3"/>
<dbReference type="PROSITE" id="PS00518">
    <property type="entry name" value="ZF_RING_1"/>
    <property type="match status" value="1"/>
</dbReference>
<evidence type="ECO:0000256" key="8">
    <source>
        <dbReference type="ARBA" id="ARBA00022786"/>
    </source>
</evidence>
<comment type="subcellular location">
    <subcellularLocation>
        <location evidence="2">Nucleus</location>
    </subcellularLocation>
</comment>
<evidence type="ECO:0000256" key="7">
    <source>
        <dbReference type="ARBA" id="ARBA00022771"/>
    </source>
</evidence>
<keyword evidence="7 11" id="KW-0863">Zinc-finger</keyword>
<keyword evidence="6" id="KW-0227">DNA damage</keyword>
<sequence>MNVIDELRKTRFPEKFQELVLKKRRAQTNLNEYETRKQRQQTYVPQANKEQICTLCQSIYVDYVTTICDHSFCQKCLLENLHKSRKQCPTCKKEFKGDFAFPCLSIDHWIGITQTSNMDYTLKLKQIALWKEQGKVKEFTVGMKLDILNIAFIWCEGEVKEIRYGKDGQPKEVLIHYFEFDTAYDEFIDVDSFRLALYGTITNQKNAIQYQQSRVEKFQSHFIFSQNRALLSRANLSLMRLASLITSLRQNRLNNQN</sequence>
<dbReference type="PANTHER" id="PTHR23328:SF0">
    <property type="entry name" value="RING-TYPE DOMAIN-CONTAINING PROTEIN"/>
    <property type="match status" value="1"/>
</dbReference>
<comment type="catalytic activity">
    <reaction evidence="1">
        <text>S-ubiquitinyl-[E2 ubiquitin-conjugating enzyme]-L-cysteine + [acceptor protein]-L-lysine = [E2 ubiquitin-conjugating enzyme]-L-cysteine + N(6)-ubiquitinyl-[acceptor protein]-L-lysine.</text>
        <dbReference type="EC" id="2.3.2.27"/>
    </reaction>
</comment>
<keyword evidence="4" id="KW-0808">Transferase</keyword>
<dbReference type="EMBL" id="CAJJDP010000094">
    <property type="protein sequence ID" value="CAD8189780.1"/>
    <property type="molecule type" value="Genomic_DNA"/>
</dbReference>
<dbReference type="GO" id="GO:0005634">
    <property type="term" value="C:nucleus"/>
    <property type="evidence" value="ECO:0007669"/>
    <property type="project" value="UniProtKB-SubCell"/>
</dbReference>
<accession>A0A8S1WM33</accession>
<evidence type="ECO:0000256" key="5">
    <source>
        <dbReference type="ARBA" id="ARBA00022723"/>
    </source>
</evidence>
<dbReference type="GO" id="GO:0006302">
    <property type="term" value="P:double-strand break repair"/>
    <property type="evidence" value="ECO:0007669"/>
    <property type="project" value="TreeGrafter"/>
</dbReference>
<gene>
    <name evidence="13" type="ORF">POCTA_138.1.T0950231</name>
</gene>
<evidence type="ECO:0000256" key="1">
    <source>
        <dbReference type="ARBA" id="ARBA00000900"/>
    </source>
</evidence>
<dbReference type="GO" id="GO:0008270">
    <property type="term" value="F:zinc ion binding"/>
    <property type="evidence" value="ECO:0007669"/>
    <property type="project" value="UniProtKB-KW"/>
</dbReference>
<dbReference type="GO" id="GO:0061630">
    <property type="term" value="F:ubiquitin protein ligase activity"/>
    <property type="evidence" value="ECO:0007669"/>
    <property type="project" value="UniProtKB-EC"/>
</dbReference>
<dbReference type="InterPro" id="IPR051657">
    <property type="entry name" value="RNF168/RNF169_E3_ubiq-ligase"/>
</dbReference>
<evidence type="ECO:0000256" key="11">
    <source>
        <dbReference type="PROSITE-ProRule" id="PRU00175"/>
    </source>
</evidence>
<evidence type="ECO:0000313" key="13">
    <source>
        <dbReference type="EMBL" id="CAD8189780.1"/>
    </source>
</evidence>
<dbReference type="OMA" id="SIDHWIG"/>
<evidence type="ECO:0000256" key="4">
    <source>
        <dbReference type="ARBA" id="ARBA00022679"/>
    </source>
</evidence>
<keyword evidence="9" id="KW-0862">Zinc</keyword>
<dbReference type="CDD" id="cd20104">
    <property type="entry name" value="MBT_PHF20L1-like"/>
    <property type="match status" value="1"/>
</dbReference>
<name>A0A8S1WM33_PAROT</name>
<keyword evidence="14" id="KW-1185">Reference proteome</keyword>
<keyword evidence="10" id="KW-0539">Nucleus</keyword>
<comment type="caution">
    <text evidence="13">The sequence shown here is derived from an EMBL/GenBank/DDBJ whole genome shotgun (WGS) entry which is preliminary data.</text>
</comment>
<evidence type="ECO:0000256" key="6">
    <source>
        <dbReference type="ARBA" id="ARBA00022763"/>
    </source>
</evidence>
<dbReference type="OrthoDB" id="6105938at2759"/>
<dbReference type="Proteomes" id="UP000683925">
    <property type="component" value="Unassembled WGS sequence"/>
</dbReference>
<feature type="domain" description="RING-type" evidence="12">
    <location>
        <begin position="53"/>
        <end position="92"/>
    </location>
</feature>
<evidence type="ECO:0000259" key="12">
    <source>
        <dbReference type="PROSITE" id="PS50089"/>
    </source>
</evidence>
<dbReference type="AlphaFoldDB" id="A0A8S1WM33"/>
<protein>
    <recommendedName>
        <fullName evidence="3">RING-type E3 ubiquitin transferase</fullName>
        <ecNumber evidence="3">2.3.2.27</ecNumber>
    </recommendedName>
</protein>
<evidence type="ECO:0000313" key="14">
    <source>
        <dbReference type="Proteomes" id="UP000683925"/>
    </source>
</evidence>
<dbReference type="InterPro" id="IPR017907">
    <property type="entry name" value="Znf_RING_CS"/>
</dbReference>
<evidence type="ECO:0000256" key="10">
    <source>
        <dbReference type="ARBA" id="ARBA00023242"/>
    </source>
</evidence>
<organism evidence="13 14">
    <name type="scientific">Paramecium octaurelia</name>
    <dbReference type="NCBI Taxonomy" id="43137"/>
    <lineage>
        <taxon>Eukaryota</taxon>
        <taxon>Sar</taxon>
        <taxon>Alveolata</taxon>
        <taxon>Ciliophora</taxon>
        <taxon>Intramacronucleata</taxon>
        <taxon>Oligohymenophorea</taxon>
        <taxon>Peniculida</taxon>
        <taxon>Parameciidae</taxon>
        <taxon>Paramecium</taxon>
    </lineage>
</organism>
<dbReference type="PROSITE" id="PS50089">
    <property type="entry name" value="ZF_RING_2"/>
    <property type="match status" value="1"/>
</dbReference>
<keyword evidence="5" id="KW-0479">Metal-binding</keyword>
<evidence type="ECO:0000256" key="9">
    <source>
        <dbReference type="ARBA" id="ARBA00022833"/>
    </source>
</evidence>